<evidence type="ECO:0000313" key="2">
    <source>
        <dbReference type="Proteomes" id="UP001595783"/>
    </source>
</evidence>
<gene>
    <name evidence="1" type="ORF">ACFOPX_04330</name>
</gene>
<evidence type="ECO:0000313" key="1">
    <source>
        <dbReference type="EMBL" id="MFC3847760.1"/>
    </source>
</evidence>
<comment type="caution">
    <text evidence="1">The sequence shown here is derived from an EMBL/GenBank/DDBJ whole genome shotgun (WGS) entry which is preliminary data.</text>
</comment>
<dbReference type="RefSeq" id="WP_104752740.1">
    <property type="nucleotide sequence ID" value="NZ_FZMF01000043.1"/>
</dbReference>
<reference evidence="2" key="1">
    <citation type="journal article" date="2019" name="Int. J. Syst. Evol. Microbiol.">
        <title>The Global Catalogue of Microorganisms (GCM) 10K type strain sequencing project: providing services to taxonomists for standard genome sequencing and annotation.</title>
        <authorList>
            <consortium name="The Broad Institute Genomics Platform"/>
            <consortium name="The Broad Institute Genome Sequencing Center for Infectious Disease"/>
            <person name="Wu L."/>
            <person name="Ma J."/>
        </authorList>
    </citation>
    <scope>NUCLEOTIDE SEQUENCE [LARGE SCALE GENOMIC DNA]</scope>
    <source>
        <strain evidence="2">CCUG 53816</strain>
    </source>
</reference>
<accession>A0ABV7ZHV8</accession>
<protein>
    <recommendedName>
        <fullName evidence="3">HrgA protein</fullName>
    </recommendedName>
</protein>
<dbReference type="EMBL" id="JBHRZO010000019">
    <property type="protein sequence ID" value="MFC3847760.1"/>
    <property type="molecule type" value="Genomic_DNA"/>
</dbReference>
<name>A0ABV7ZHV8_9HELI</name>
<evidence type="ECO:0008006" key="3">
    <source>
        <dbReference type="Google" id="ProtNLM"/>
    </source>
</evidence>
<keyword evidence="2" id="KW-1185">Reference proteome</keyword>
<sequence>MKQIDIDIVVEVLKAMGAPIAVMDVYHKAQELYQQGKINNMFQWGGKTPHSTCESRIYTALIETPDKLPFIKVQDKPVLIALKDSSLPPSKPTAKKQPPKERDLHPLLTYIAYHQWGIYTKTIYHEKSTKNEKGLDKWIYPDMVGVSFAYKDFESPHVRDFIKKFAFSINLVKLVSFELKRELKVGNCRQAYFQAISNSSWAHAGYLVAGTLDRDNQELMGLLKQLNQSFGIGVITLDIQSPTQNAILLNAKEKENLDYPTLDKLAERNNSDFATFLESVIDYDSFGSKNLELYKQKFDPIPKNFSTIC</sequence>
<dbReference type="Proteomes" id="UP001595783">
    <property type="component" value="Unassembled WGS sequence"/>
</dbReference>
<proteinExistence type="predicted"/>
<organism evidence="1 2">
    <name type="scientific">Helicobacter baculiformis</name>
    <dbReference type="NCBI Taxonomy" id="427351"/>
    <lineage>
        <taxon>Bacteria</taxon>
        <taxon>Pseudomonadati</taxon>
        <taxon>Campylobacterota</taxon>
        <taxon>Epsilonproteobacteria</taxon>
        <taxon>Campylobacterales</taxon>
        <taxon>Helicobacteraceae</taxon>
        <taxon>Helicobacter</taxon>
    </lineage>
</organism>